<feature type="binding site" evidence="14">
    <location>
        <position position="208"/>
    </location>
    <ligand>
        <name>Zn(2+)</name>
        <dbReference type="ChEBI" id="CHEBI:29105"/>
        <label>1</label>
    </ligand>
</feature>
<feature type="repeat" description="CXXCXGXG motif" evidence="14">
    <location>
        <begin position="208"/>
        <end position="215"/>
    </location>
</feature>
<dbReference type="InterPro" id="IPR001305">
    <property type="entry name" value="HSP_DnaJ_Cys-rich_dom"/>
</dbReference>
<dbReference type="NCBIfam" id="TIGR02349">
    <property type="entry name" value="DnaJ_bact"/>
    <property type="match status" value="1"/>
</dbReference>
<dbReference type="Gene3D" id="1.10.287.110">
    <property type="entry name" value="DnaJ domain"/>
    <property type="match status" value="1"/>
</dbReference>
<keyword evidence="10 14" id="KW-0143">Chaperone</keyword>
<dbReference type="HAMAP" id="MF_01152">
    <property type="entry name" value="DnaJ"/>
    <property type="match status" value="1"/>
</dbReference>
<feature type="binding site" evidence="14">
    <location>
        <position position="172"/>
    </location>
    <ligand>
        <name>Zn(2+)</name>
        <dbReference type="ChEBI" id="CHEBI:29105"/>
        <label>2</label>
    </ligand>
</feature>
<evidence type="ECO:0000256" key="4">
    <source>
        <dbReference type="ARBA" id="ARBA00022705"/>
    </source>
</evidence>
<keyword evidence="8 14" id="KW-0862">Zinc</keyword>
<dbReference type="FunFam" id="2.60.260.20:FF:000004">
    <property type="entry name" value="Molecular chaperone DnaJ"/>
    <property type="match status" value="1"/>
</dbReference>
<keyword evidence="19" id="KW-1185">Reference proteome</keyword>
<evidence type="ECO:0000256" key="5">
    <source>
        <dbReference type="ARBA" id="ARBA00022723"/>
    </source>
</evidence>
<comment type="cofactor">
    <cofactor evidence="14">
        <name>Zn(2+)</name>
        <dbReference type="ChEBI" id="CHEBI:29105"/>
    </cofactor>
    <text evidence="14">Binds 2 Zn(2+) ions per monomer.</text>
</comment>
<dbReference type="NCBIfam" id="NF008035">
    <property type="entry name" value="PRK10767.1"/>
    <property type="match status" value="1"/>
</dbReference>
<dbReference type="InterPro" id="IPR036410">
    <property type="entry name" value="HSP_DnaJ_Cys-rich_dom_sf"/>
</dbReference>
<dbReference type="PRINTS" id="PR00625">
    <property type="entry name" value="JDOMAIN"/>
</dbReference>
<evidence type="ECO:0000256" key="13">
    <source>
        <dbReference type="ARBA" id="ARBA00067609"/>
    </source>
</evidence>
<feature type="domain" description="CR-type" evidence="17">
    <location>
        <begin position="142"/>
        <end position="220"/>
    </location>
</feature>
<feature type="repeat" description="CXXCXGXG motif" evidence="14">
    <location>
        <begin position="172"/>
        <end position="179"/>
    </location>
</feature>
<dbReference type="PROSITE" id="PS51188">
    <property type="entry name" value="ZF_CR"/>
    <property type="match status" value="1"/>
</dbReference>
<dbReference type="GO" id="GO:0005524">
    <property type="term" value="F:ATP binding"/>
    <property type="evidence" value="ECO:0007669"/>
    <property type="project" value="InterPro"/>
</dbReference>
<dbReference type="GO" id="GO:0009408">
    <property type="term" value="P:response to heat"/>
    <property type="evidence" value="ECO:0007669"/>
    <property type="project" value="InterPro"/>
</dbReference>
<evidence type="ECO:0000259" key="16">
    <source>
        <dbReference type="PROSITE" id="PS50076"/>
    </source>
</evidence>
<evidence type="ECO:0000256" key="8">
    <source>
        <dbReference type="ARBA" id="ARBA00022833"/>
    </source>
</evidence>
<dbReference type="Pfam" id="PF00226">
    <property type="entry name" value="DnaJ"/>
    <property type="match status" value="1"/>
</dbReference>
<evidence type="ECO:0000256" key="1">
    <source>
        <dbReference type="ARBA" id="ARBA00004496"/>
    </source>
</evidence>
<evidence type="ECO:0000256" key="14">
    <source>
        <dbReference type="HAMAP-Rule" id="MF_01152"/>
    </source>
</evidence>
<keyword evidence="3 14" id="KW-0963">Cytoplasm</keyword>
<feature type="binding site" evidence="14">
    <location>
        <position position="197"/>
    </location>
    <ligand>
        <name>Zn(2+)</name>
        <dbReference type="ChEBI" id="CHEBI:29105"/>
        <label>2</label>
    </ligand>
</feature>
<dbReference type="Proteomes" id="UP000267342">
    <property type="component" value="Chromosome"/>
</dbReference>
<dbReference type="InterPro" id="IPR008971">
    <property type="entry name" value="HSP40/DnaJ_pept-bd"/>
</dbReference>
<dbReference type="EMBL" id="AP018933">
    <property type="protein sequence ID" value="BBG29041.1"/>
    <property type="molecule type" value="Genomic_DNA"/>
</dbReference>
<proteinExistence type="inferred from homology"/>
<sequence length="386" mass="41714">MSKRDYYEVLGVERQADQREIKKAYRRLAQKLHPDRNPGDESAAAKFQEVSEAYEVLSDESKRAAYDQFGHAGVDGQSGGFGGGAGGFGGGFGEGGFGDIFGDAFSEFFGGGRGGRRDPNAPRRGADLRYNLEISLEEAVGGTSVDIRIPRMAQCDHCHGDGAEPGSSRKTCPTCNGMGKVRMQQGFFAVEQPCPTCQGRGEIIEKPCTKCHGEGRVRETRTLSVTIPAGVDTGDRIRLTGEGEGGLNGGPAGNLFVEVTLRPHPIFRRDGTHLHCEVPVSFVDATLGTELEIPTLNGRVKLSVPPETQTGKVLRLRGKGVRSVHGGGPGDLLCHLVLETPVNLTEEQKTLLRQFQSSLEGTGDRHSPRKEGWFDSVKKFFEDLRG</sequence>
<dbReference type="FunFam" id="2.10.230.10:FF:000002">
    <property type="entry name" value="Molecular chaperone DnaJ"/>
    <property type="match status" value="1"/>
</dbReference>
<feature type="binding site" evidence="14">
    <location>
        <position position="175"/>
    </location>
    <ligand>
        <name>Zn(2+)</name>
        <dbReference type="ChEBI" id="CHEBI:29105"/>
        <label>2</label>
    </ligand>
</feature>
<evidence type="ECO:0000256" key="3">
    <source>
        <dbReference type="ARBA" id="ARBA00022490"/>
    </source>
</evidence>
<dbReference type="GO" id="GO:0006260">
    <property type="term" value="P:DNA replication"/>
    <property type="evidence" value="ECO:0007669"/>
    <property type="project" value="UniProtKB-KW"/>
</dbReference>
<feature type="domain" description="J" evidence="16">
    <location>
        <begin position="5"/>
        <end position="70"/>
    </location>
</feature>
<dbReference type="Pfam" id="PF01556">
    <property type="entry name" value="DnaJ_C"/>
    <property type="match status" value="1"/>
</dbReference>
<dbReference type="Gene3D" id="2.60.260.20">
    <property type="entry name" value="Urease metallochaperone UreE, N-terminal domain"/>
    <property type="match status" value="2"/>
</dbReference>
<feature type="binding site" evidence="14">
    <location>
        <position position="155"/>
    </location>
    <ligand>
        <name>Zn(2+)</name>
        <dbReference type="ChEBI" id="CHEBI:29105"/>
        <label>1</label>
    </ligand>
</feature>
<dbReference type="PANTHER" id="PTHR43096">
    <property type="entry name" value="DNAJ HOMOLOG 1, MITOCHONDRIAL-RELATED"/>
    <property type="match status" value="1"/>
</dbReference>
<dbReference type="FunFam" id="1.10.287.110:FF:000034">
    <property type="entry name" value="Chaperone protein DnaJ"/>
    <property type="match status" value="1"/>
</dbReference>
<dbReference type="PROSITE" id="PS00636">
    <property type="entry name" value="DNAJ_1"/>
    <property type="match status" value="1"/>
</dbReference>
<dbReference type="CDD" id="cd10719">
    <property type="entry name" value="DnaJ_zf"/>
    <property type="match status" value="1"/>
</dbReference>
<evidence type="ECO:0000256" key="2">
    <source>
        <dbReference type="ARBA" id="ARBA00011738"/>
    </source>
</evidence>
<dbReference type="InterPro" id="IPR001623">
    <property type="entry name" value="DnaJ_domain"/>
</dbReference>
<dbReference type="SUPFAM" id="SSF57938">
    <property type="entry name" value="DnaJ/Hsp40 cysteine-rich domain"/>
    <property type="match status" value="1"/>
</dbReference>
<evidence type="ECO:0000256" key="15">
    <source>
        <dbReference type="PROSITE-ProRule" id="PRU00546"/>
    </source>
</evidence>
<feature type="zinc finger region" description="CR-type" evidence="15">
    <location>
        <begin position="142"/>
        <end position="220"/>
    </location>
</feature>
<gene>
    <name evidence="14" type="primary">dnaJ</name>
    <name evidence="18" type="ORF">ZBT109_0243</name>
</gene>
<dbReference type="PANTHER" id="PTHR43096:SF48">
    <property type="entry name" value="CHAPERONE PROTEIN DNAJ"/>
    <property type="match status" value="1"/>
</dbReference>
<keyword evidence="6 14" id="KW-0677">Repeat</keyword>
<keyword evidence="5 14" id="KW-0479">Metal-binding</keyword>
<feature type="binding site" evidence="14">
    <location>
        <position position="194"/>
    </location>
    <ligand>
        <name>Zn(2+)</name>
        <dbReference type="ChEBI" id="CHEBI:29105"/>
        <label>2</label>
    </ligand>
</feature>
<evidence type="ECO:0000256" key="6">
    <source>
        <dbReference type="ARBA" id="ARBA00022737"/>
    </source>
</evidence>
<keyword evidence="4 14" id="KW-0235">DNA replication</keyword>
<evidence type="ECO:0000256" key="9">
    <source>
        <dbReference type="ARBA" id="ARBA00023016"/>
    </source>
</evidence>
<dbReference type="InterPro" id="IPR036869">
    <property type="entry name" value="J_dom_sf"/>
</dbReference>
<dbReference type="CDD" id="cd06257">
    <property type="entry name" value="DnaJ"/>
    <property type="match status" value="1"/>
</dbReference>
<dbReference type="Pfam" id="PF00684">
    <property type="entry name" value="DnaJ_CXXCXGXG"/>
    <property type="match status" value="1"/>
</dbReference>
<reference evidence="18 19" key="1">
    <citation type="submission" date="2018-09" db="EMBL/GenBank/DDBJ databases">
        <title>Zymobacter palmae IAM14233 (=T109) whole genome analysis.</title>
        <authorList>
            <person name="Yanase H."/>
        </authorList>
    </citation>
    <scope>NUCLEOTIDE SEQUENCE [LARGE SCALE GENOMIC DNA]</scope>
    <source>
        <strain evidence="18 19">IAM14233</strain>
    </source>
</reference>
<protein>
    <recommendedName>
        <fullName evidence="13 14">Chaperone protein DnaJ</fullName>
    </recommendedName>
</protein>
<comment type="subcellular location">
    <subcellularLocation>
        <location evidence="1 14">Cytoplasm</location>
    </subcellularLocation>
</comment>
<dbReference type="KEGG" id="zpl:ZBT109_0243"/>
<dbReference type="SUPFAM" id="SSF49493">
    <property type="entry name" value="HSP40/DnaJ peptide-binding domain"/>
    <property type="match status" value="2"/>
</dbReference>
<dbReference type="InterPro" id="IPR012724">
    <property type="entry name" value="DnaJ"/>
</dbReference>
<dbReference type="OrthoDB" id="9779889at2"/>
<evidence type="ECO:0000313" key="19">
    <source>
        <dbReference type="Proteomes" id="UP000267342"/>
    </source>
</evidence>
<name>A0A348HBN9_9GAMM</name>
<comment type="function">
    <text evidence="11 14">Participates actively in the response to hyperosmotic and heat shock by preventing the aggregation of stress-denatured proteins and by disaggregating proteins, also in an autonomous, DnaK-independent fashion. Unfolded proteins bind initially to DnaJ; upon interaction with the DnaJ-bound protein, DnaK hydrolyzes its bound ATP, resulting in the formation of a stable complex. GrpE releases ADP from DnaK; ATP binding to DnaK triggers the release of the substrate protein, thus completing the reaction cycle. Several rounds of ATP-dependent interactions between DnaJ, DnaK and GrpE are required for fully efficient folding. Also involved, together with DnaK and GrpE, in the DNA replication of plasmids through activation of initiation proteins.</text>
</comment>
<dbReference type="GO" id="GO:0005737">
    <property type="term" value="C:cytoplasm"/>
    <property type="evidence" value="ECO:0007669"/>
    <property type="project" value="UniProtKB-SubCell"/>
</dbReference>
<evidence type="ECO:0000256" key="12">
    <source>
        <dbReference type="ARBA" id="ARBA00061004"/>
    </source>
</evidence>
<evidence type="ECO:0000256" key="10">
    <source>
        <dbReference type="ARBA" id="ARBA00023186"/>
    </source>
</evidence>
<dbReference type="STRING" id="1123510.GCA_000620025_02363"/>
<dbReference type="PROSITE" id="PS50076">
    <property type="entry name" value="DNAJ_2"/>
    <property type="match status" value="1"/>
</dbReference>
<dbReference type="GO" id="GO:0051082">
    <property type="term" value="F:unfolded protein binding"/>
    <property type="evidence" value="ECO:0007669"/>
    <property type="project" value="UniProtKB-UniRule"/>
</dbReference>
<organism evidence="18 19">
    <name type="scientific">Zymobacter palmae</name>
    <dbReference type="NCBI Taxonomy" id="33074"/>
    <lineage>
        <taxon>Bacteria</taxon>
        <taxon>Pseudomonadati</taxon>
        <taxon>Pseudomonadota</taxon>
        <taxon>Gammaproteobacteria</taxon>
        <taxon>Oceanospirillales</taxon>
        <taxon>Halomonadaceae</taxon>
        <taxon>Zymobacter group</taxon>
        <taxon>Zymobacter</taxon>
    </lineage>
</organism>
<dbReference type="SMART" id="SM00271">
    <property type="entry name" value="DnaJ"/>
    <property type="match status" value="1"/>
</dbReference>
<dbReference type="GO" id="GO:0042026">
    <property type="term" value="P:protein refolding"/>
    <property type="evidence" value="ECO:0007669"/>
    <property type="project" value="TreeGrafter"/>
</dbReference>
<dbReference type="Gene3D" id="2.10.230.10">
    <property type="entry name" value="Heat shock protein DnaJ, cysteine-rich domain"/>
    <property type="match status" value="1"/>
</dbReference>
<comment type="similarity">
    <text evidence="12 14">Belongs to the DnaJ family.</text>
</comment>
<dbReference type="RefSeq" id="WP_027705412.1">
    <property type="nucleotide sequence ID" value="NZ_AP018933.1"/>
</dbReference>
<feature type="repeat" description="CXXCXGXG motif" evidence="14">
    <location>
        <begin position="155"/>
        <end position="162"/>
    </location>
</feature>
<keyword evidence="7 14" id="KW-0863">Zinc-finger</keyword>
<feature type="repeat" description="CXXCXGXG motif" evidence="14">
    <location>
        <begin position="194"/>
        <end position="201"/>
    </location>
</feature>
<dbReference type="InterPro" id="IPR002939">
    <property type="entry name" value="DnaJ_C"/>
</dbReference>
<evidence type="ECO:0000256" key="7">
    <source>
        <dbReference type="ARBA" id="ARBA00022771"/>
    </source>
</evidence>
<feature type="binding site" evidence="14">
    <location>
        <position position="211"/>
    </location>
    <ligand>
        <name>Zn(2+)</name>
        <dbReference type="ChEBI" id="CHEBI:29105"/>
        <label>1</label>
    </ligand>
</feature>
<dbReference type="CDD" id="cd10747">
    <property type="entry name" value="DnaJ_C"/>
    <property type="match status" value="1"/>
</dbReference>
<keyword evidence="9 14" id="KW-0346">Stress response</keyword>
<evidence type="ECO:0000259" key="17">
    <source>
        <dbReference type="PROSITE" id="PS51188"/>
    </source>
</evidence>
<dbReference type="GO" id="GO:0031072">
    <property type="term" value="F:heat shock protein binding"/>
    <property type="evidence" value="ECO:0007669"/>
    <property type="project" value="InterPro"/>
</dbReference>
<dbReference type="SUPFAM" id="SSF46565">
    <property type="entry name" value="Chaperone J-domain"/>
    <property type="match status" value="1"/>
</dbReference>
<evidence type="ECO:0000313" key="18">
    <source>
        <dbReference type="EMBL" id="BBG29041.1"/>
    </source>
</evidence>
<evidence type="ECO:0000256" key="11">
    <source>
        <dbReference type="ARBA" id="ARBA00053423"/>
    </source>
</evidence>
<dbReference type="InterPro" id="IPR018253">
    <property type="entry name" value="DnaJ_domain_CS"/>
</dbReference>
<comment type="domain">
    <text evidence="14">The J domain is necessary and sufficient to stimulate DnaK ATPase activity. Zinc center 1 plays an important role in the autonomous, DnaK-independent chaperone activity of DnaJ. Zinc center 2 is essential for interaction with DnaK and for DnaJ activity.</text>
</comment>
<dbReference type="GO" id="GO:0008270">
    <property type="term" value="F:zinc ion binding"/>
    <property type="evidence" value="ECO:0007669"/>
    <property type="project" value="UniProtKB-UniRule"/>
</dbReference>
<accession>A0A348HBN9</accession>
<dbReference type="AlphaFoldDB" id="A0A348HBN9"/>
<comment type="subunit">
    <text evidence="2 14">Homodimer.</text>
</comment>
<feature type="binding site" evidence="14">
    <location>
        <position position="158"/>
    </location>
    <ligand>
        <name>Zn(2+)</name>
        <dbReference type="ChEBI" id="CHEBI:29105"/>
        <label>1</label>
    </ligand>
</feature>